<evidence type="ECO:0000313" key="2">
    <source>
        <dbReference type="EMBL" id="APA87484.1"/>
    </source>
</evidence>
<evidence type="ECO:0000259" key="1">
    <source>
        <dbReference type="Pfam" id="PF03466"/>
    </source>
</evidence>
<dbReference type="AlphaFoldDB" id="A0A1I9YMF1"/>
<accession>A0A1I9YMF1</accession>
<dbReference type="EMBL" id="CP017562">
    <property type="protein sequence ID" value="APA87484.1"/>
    <property type="molecule type" value="Genomic_DNA"/>
</dbReference>
<dbReference type="Gene3D" id="3.40.190.10">
    <property type="entry name" value="Periplasmic binding protein-like II"/>
    <property type="match status" value="2"/>
</dbReference>
<organism evidence="2">
    <name type="scientific">Paraburkholderia sprentiae WSM5005</name>
    <dbReference type="NCBI Taxonomy" id="754502"/>
    <lineage>
        <taxon>Bacteria</taxon>
        <taxon>Pseudomonadati</taxon>
        <taxon>Pseudomonadota</taxon>
        <taxon>Betaproteobacteria</taxon>
        <taxon>Burkholderiales</taxon>
        <taxon>Burkholderiaceae</taxon>
        <taxon>Paraburkholderia</taxon>
    </lineage>
</organism>
<name>A0A1I9YMF1_9BURK</name>
<feature type="domain" description="LysR substrate-binding" evidence="1">
    <location>
        <begin position="2"/>
        <end position="65"/>
    </location>
</feature>
<dbReference type="InterPro" id="IPR005119">
    <property type="entry name" value="LysR_subst-bd"/>
</dbReference>
<reference evidence="2" key="1">
    <citation type="submission" date="2016-09" db="EMBL/GenBank/DDBJ databases">
        <title>The Complete Genome of Burkholderia sprentiae wsm5005.</title>
        <authorList>
            <person name="De Meyer S."/>
            <person name="Wang P."/>
            <person name="Terpolilli J."/>
        </authorList>
    </citation>
    <scope>NUCLEOTIDE SEQUENCE [LARGE SCALE GENOMIC DNA]</scope>
    <source>
        <strain evidence="2">WSM5005</strain>
    </source>
</reference>
<dbReference type="Pfam" id="PF03466">
    <property type="entry name" value="LysR_substrate"/>
    <property type="match status" value="1"/>
</dbReference>
<sequence>MVDAAPGGFGLAYVPKDLVDGHVKAGRLSWVLADWFPTFVEHRYCPSRRKSSRAVQLVVDALTAGFSHRAR</sequence>
<protein>
    <recommendedName>
        <fullName evidence="1">LysR substrate-binding domain-containing protein</fullName>
    </recommendedName>
</protein>
<dbReference type="SUPFAM" id="SSF53850">
    <property type="entry name" value="Periplasmic binding protein-like II"/>
    <property type="match status" value="1"/>
</dbReference>
<proteinExistence type="predicted"/>
<gene>
    <name evidence="2" type="ORF">BJG93_18505</name>
</gene>
<dbReference type="STRING" id="754502.BJG93_18505"/>